<evidence type="ECO:0000259" key="12">
    <source>
        <dbReference type="Pfam" id="PF00586"/>
    </source>
</evidence>
<dbReference type="Proteomes" id="UP000184088">
    <property type="component" value="Unassembled WGS sequence"/>
</dbReference>
<keyword evidence="4 11" id="KW-0547">Nucleotide-binding</keyword>
<comment type="subunit">
    <text evidence="10 11">Monomer. Part of the FGAM synthase complex composed of 1 PurL, 1 PurQ and 2 PurS subunits.</text>
</comment>
<dbReference type="GO" id="GO:0004642">
    <property type="term" value="F:phosphoribosylformylglycinamidine synthase activity"/>
    <property type="evidence" value="ECO:0007669"/>
    <property type="project" value="UniProtKB-UniRule"/>
</dbReference>
<dbReference type="PIRSF" id="PIRSF001587">
    <property type="entry name" value="FGAM_synthase_II"/>
    <property type="match status" value="1"/>
</dbReference>
<evidence type="ECO:0000256" key="10">
    <source>
        <dbReference type="ARBA" id="ARBA00064392"/>
    </source>
</evidence>
<evidence type="ECO:0000259" key="14">
    <source>
        <dbReference type="Pfam" id="PF18072"/>
    </source>
</evidence>
<dbReference type="NCBIfam" id="NF002290">
    <property type="entry name" value="PRK01213.1"/>
    <property type="match status" value="1"/>
</dbReference>
<dbReference type="STRING" id="1121256.SAMN02746089_01567"/>
<dbReference type="InterPro" id="IPR036676">
    <property type="entry name" value="PurM-like_C_sf"/>
</dbReference>
<feature type="binding site" evidence="11">
    <location>
        <begin position="88"/>
        <end position="91"/>
    </location>
    <ligand>
        <name>substrate</name>
    </ligand>
</feature>
<evidence type="ECO:0000256" key="5">
    <source>
        <dbReference type="ARBA" id="ARBA00022755"/>
    </source>
</evidence>
<sequence>MEQEKIWIKLGLTDSEYEMIKDILGREPNIVELGMYSVMWSEHCGYKNSKALLKLLPTKGPYVLQGPGENAGIIDIGDDDAIVMKVESHNHPSAIEPYQGAATGVGGILRDIFTMGARPIATLDSLRFGNLDDDRVKYIFNGVVAGIAGYGNCMGIPTIAGEVYFNESYKGNPLVNAMSVGIMNKNKIKKGVASGVGNTVMLVGSTTGRDGIGGASFASEELSEKSEEKRPAVQVGDPFMEKLLLEACLELFESDAVVGIQDMGAAGITSSSCEMAARAGTGIEIDIDKVPKRETGMTPFEVMLSESQERMLVVVKKGREKEVMDIFDKWGLHAAVIGVVTDDGMLTVKDRGEVVARVPAKSLANAPVYEREYEKPSYQDDLNNLDIDSIPLPSDYNDVLLRLMSSLDICSKEWVYKQYDYMVRTDTVVIPGSDAAVLRIKGKNKGIAMTIDCNGLYCYLNPREGAKIAVAEAARNLSVSGAIPMAITDGLNFGNPEKKEVYWQFREAILGIKEACEVLGIPVISGNVSFYNESQGKAIYPTPVIGMVGLLENLNHVTTQGFKDKGDVIILAGKNLCELGGTEYLKEIYGLEKGNAPLIDLNFEKRVQSFIRDAINQGLIKSAHDVSEGGLAVAIAESCISGKIGAQIKLDSDIRPDGLLFGESQSRIILSADENNWHKIEDIAKKYDVPVEKIGRVDGNSLMIDLNGKRLIDIKIEEIESQWREKISSIMG</sequence>
<feature type="domain" description="PurM-like C-terminal" evidence="13">
    <location>
        <begin position="565"/>
        <end position="699"/>
    </location>
</feature>
<dbReference type="Gene3D" id="3.90.650.10">
    <property type="entry name" value="PurM-like C-terminal domain"/>
    <property type="match status" value="2"/>
</dbReference>
<comment type="caution">
    <text evidence="11">Lacks conserved residue(s) required for the propagation of feature annotation.</text>
</comment>
<evidence type="ECO:0000256" key="4">
    <source>
        <dbReference type="ARBA" id="ARBA00022741"/>
    </source>
</evidence>
<protein>
    <recommendedName>
        <fullName evidence="11">Phosphoribosylformylglycinamidine synthase subunit PurL</fullName>
        <shortName evidence="11">FGAM synthase</shortName>
        <ecNumber evidence="11">6.3.5.3</ecNumber>
    </recommendedName>
    <alternativeName>
        <fullName evidence="11">Formylglycinamide ribonucleotide amidotransferase subunit II</fullName>
        <shortName evidence="11">FGAR amidotransferase II</shortName>
        <shortName evidence="11">FGAR-AT II</shortName>
    </alternativeName>
    <alternativeName>
        <fullName evidence="11">Glutamine amidotransferase PurL</fullName>
    </alternativeName>
    <alternativeName>
        <fullName evidence="11">Phosphoribosylformylglycinamidine synthase subunit II</fullName>
    </alternativeName>
</protein>
<dbReference type="EC" id="6.3.5.3" evidence="11"/>
<dbReference type="Pfam" id="PF18072">
    <property type="entry name" value="FGAR-AT_linker"/>
    <property type="match status" value="1"/>
</dbReference>
<keyword evidence="2 11" id="KW-0436">Ligase</keyword>
<feature type="domain" description="PurM-like N-terminal" evidence="12">
    <location>
        <begin position="432"/>
        <end position="550"/>
    </location>
</feature>
<feature type="binding site" evidence="11">
    <location>
        <position position="234"/>
    </location>
    <ligand>
        <name>substrate</name>
    </ligand>
</feature>
<keyword evidence="6 11" id="KW-0067">ATP-binding</keyword>
<dbReference type="InterPro" id="IPR016188">
    <property type="entry name" value="PurM-like_N"/>
</dbReference>
<keyword evidence="5 11" id="KW-0658">Purine biosynthesis</keyword>
<dbReference type="Gene3D" id="3.30.1330.10">
    <property type="entry name" value="PurM-like, N-terminal domain"/>
    <property type="match status" value="2"/>
</dbReference>
<dbReference type="FunFam" id="3.90.650.10:FF:000009">
    <property type="entry name" value="Phosphoribosylformylglycinamidine synthase subunit PurL"/>
    <property type="match status" value="1"/>
</dbReference>
<dbReference type="FunFam" id="3.30.1330.10:FF:000004">
    <property type="entry name" value="Phosphoribosylformylglycinamidine synthase subunit PurL"/>
    <property type="match status" value="1"/>
</dbReference>
<evidence type="ECO:0000256" key="7">
    <source>
        <dbReference type="ARBA" id="ARBA00022842"/>
    </source>
</evidence>
<feature type="binding site" evidence="11">
    <location>
        <position position="46"/>
    </location>
    <ligand>
        <name>ATP</name>
        <dbReference type="ChEBI" id="CHEBI:30616"/>
    </ligand>
</feature>
<proteinExistence type="inferred from homology"/>
<comment type="subcellular location">
    <subcellularLocation>
        <location evidence="11">Cytoplasm</location>
    </subcellularLocation>
</comment>
<dbReference type="SUPFAM" id="SSF55326">
    <property type="entry name" value="PurM N-terminal domain-like"/>
    <property type="match status" value="2"/>
</dbReference>
<feature type="binding site" evidence="11">
    <location>
        <position position="489"/>
    </location>
    <ligand>
        <name>ATP</name>
        <dbReference type="ChEBI" id="CHEBI:30616"/>
    </ligand>
</feature>
<feature type="binding site" evidence="11">
    <location>
        <position position="526"/>
    </location>
    <ligand>
        <name>ATP</name>
        <dbReference type="ChEBI" id="CHEBI:30616"/>
    </ligand>
</feature>
<feature type="binding site" evidence="11">
    <location>
        <position position="527"/>
    </location>
    <ligand>
        <name>Mg(2+)</name>
        <dbReference type="ChEBI" id="CHEBI:18420"/>
        <label>1</label>
    </ligand>
</feature>
<dbReference type="InterPro" id="IPR036921">
    <property type="entry name" value="PurM-like_N_sf"/>
</dbReference>
<dbReference type="InterPro" id="IPR041609">
    <property type="entry name" value="PurL_linker"/>
</dbReference>
<feature type="binding site" evidence="11">
    <location>
        <begin position="306"/>
        <end position="308"/>
    </location>
    <ligand>
        <name>substrate</name>
    </ligand>
</feature>
<feature type="active site" evidence="11">
    <location>
        <position position="43"/>
    </location>
</feature>
<evidence type="ECO:0000256" key="3">
    <source>
        <dbReference type="ARBA" id="ARBA00022723"/>
    </source>
</evidence>
<dbReference type="OrthoDB" id="9804441at2"/>
<comment type="pathway">
    <text evidence="11">Purine metabolism; IMP biosynthesis via de novo pathway; 5-amino-1-(5-phospho-D-ribosyl)imidazole from N(2)-formyl-N(1)-(5-phospho-D-ribosyl)glycinamide: step 1/2.</text>
</comment>
<dbReference type="GO" id="GO:0006189">
    <property type="term" value="P:'de novo' IMP biosynthetic process"/>
    <property type="evidence" value="ECO:0007669"/>
    <property type="project" value="UniProtKB-UniRule"/>
</dbReference>
<organism evidence="15 16">
    <name type="scientific">Caldanaerobius fijiensis DSM 17918</name>
    <dbReference type="NCBI Taxonomy" id="1121256"/>
    <lineage>
        <taxon>Bacteria</taxon>
        <taxon>Bacillati</taxon>
        <taxon>Bacillota</taxon>
        <taxon>Clostridia</taxon>
        <taxon>Thermoanaerobacterales</taxon>
        <taxon>Thermoanaerobacteraceae</taxon>
        <taxon>Caldanaerobius</taxon>
    </lineage>
</organism>
<dbReference type="GO" id="GO:0005737">
    <property type="term" value="C:cytoplasm"/>
    <property type="evidence" value="ECO:0007669"/>
    <property type="project" value="UniProtKB-SubCell"/>
</dbReference>
<dbReference type="GO" id="GO:0000287">
    <property type="term" value="F:magnesium ion binding"/>
    <property type="evidence" value="ECO:0007669"/>
    <property type="project" value="UniProtKB-UniRule"/>
</dbReference>
<evidence type="ECO:0000256" key="6">
    <source>
        <dbReference type="ARBA" id="ARBA00022840"/>
    </source>
</evidence>
<comment type="function">
    <text evidence="9 11">Part of the phosphoribosylformylglycinamidine synthase complex involved in the purines biosynthetic pathway. Catalyzes the ATP-dependent conversion of formylglycinamide ribonucleotide (FGAR) and glutamine to yield formylglycinamidine ribonucleotide (FGAM) and glutamate. The FGAM synthase complex is composed of three subunits. PurQ produces an ammonia molecule by converting glutamine to glutamate. PurL transfers the ammonia molecule to FGAR to form FGAM in an ATP-dependent manner. PurS interacts with PurQ and PurL and is thought to assist in the transfer of the ammonia molecule from PurQ to PurL.</text>
</comment>
<feature type="binding site" evidence="11">
    <location>
        <position position="262"/>
    </location>
    <ligand>
        <name>Mg(2+)</name>
        <dbReference type="ChEBI" id="CHEBI:18420"/>
        <label>2</label>
    </ligand>
</feature>
<dbReference type="CDD" id="cd02204">
    <property type="entry name" value="PurL_repeat2"/>
    <property type="match status" value="1"/>
</dbReference>
<dbReference type="PANTHER" id="PTHR43555:SF1">
    <property type="entry name" value="PHOSPHORIBOSYLFORMYLGLYCINAMIDINE SYNTHASE SUBUNIT PURL"/>
    <property type="match status" value="1"/>
</dbReference>
<dbReference type="Pfam" id="PF02769">
    <property type="entry name" value="AIRS_C"/>
    <property type="match status" value="2"/>
</dbReference>
<name>A0A1M5A6X8_9THEO</name>
<keyword evidence="16" id="KW-1185">Reference proteome</keyword>
<dbReference type="UniPathway" id="UPA00074">
    <property type="reaction ID" value="UER00128"/>
</dbReference>
<keyword evidence="7 11" id="KW-0460">Magnesium</keyword>
<feature type="domain" description="PurM-like C-terminal" evidence="13">
    <location>
        <begin position="196"/>
        <end position="349"/>
    </location>
</feature>
<feature type="active site" description="Proton acceptor" evidence="11">
    <location>
        <position position="89"/>
    </location>
</feature>
<feature type="domain" description="PurM-like N-terminal" evidence="12">
    <location>
        <begin position="68"/>
        <end position="183"/>
    </location>
</feature>
<dbReference type="Pfam" id="PF00586">
    <property type="entry name" value="AIRS"/>
    <property type="match status" value="2"/>
</dbReference>
<dbReference type="CDD" id="cd02203">
    <property type="entry name" value="PurL_repeat1"/>
    <property type="match status" value="1"/>
</dbReference>
<feature type="domain" description="Phosphoribosylformylglycinamidine synthase linker" evidence="14">
    <location>
        <begin position="3"/>
        <end position="47"/>
    </location>
</feature>
<dbReference type="EMBL" id="FQVH01000016">
    <property type="protein sequence ID" value="SHF25915.1"/>
    <property type="molecule type" value="Genomic_DNA"/>
</dbReference>
<gene>
    <name evidence="11" type="primary">purL</name>
    <name evidence="15" type="ORF">SAMN02746089_01567</name>
</gene>
<dbReference type="AlphaFoldDB" id="A0A1M5A6X8"/>
<dbReference type="NCBIfam" id="TIGR01736">
    <property type="entry name" value="FGAM_synth_II"/>
    <property type="match status" value="1"/>
</dbReference>
<reference evidence="15 16" key="1">
    <citation type="submission" date="2016-11" db="EMBL/GenBank/DDBJ databases">
        <authorList>
            <person name="Jaros S."/>
            <person name="Januszkiewicz K."/>
            <person name="Wedrychowicz H."/>
        </authorList>
    </citation>
    <scope>NUCLEOTIDE SEQUENCE [LARGE SCALE GENOMIC DNA]</scope>
    <source>
        <strain evidence="15 16">DSM 17918</strain>
    </source>
</reference>
<accession>A0A1M5A6X8</accession>
<comment type="similarity">
    <text evidence="11">Belongs to the FGAMS family.</text>
</comment>
<keyword evidence="3 11" id="KW-0479">Metal-binding</keyword>
<evidence type="ECO:0000313" key="15">
    <source>
        <dbReference type="EMBL" id="SHF25915.1"/>
    </source>
</evidence>
<dbReference type="InterPro" id="IPR010074">
    <property type="entry name" value="PRibForGlyAmidine_synth_PurL"/>
</dbReference>
<feature type="binding site" evidence="11">
    <location>
        <position position="110"/>
    </location>
    <ligand>
        <name>substrate</name>
    </ligand>
</feature>
<feature type="binding site" evidence="11">
    <location>
        <position position="529"/>
    </location>
    <ligand>
        <name>substrate</name>
    </ligand>
</feature>
<feature type="binding site" evidence="11">
    <location>
        <position position="87"/>
    </location>
    <ligand>
        <name>Mg(2+)</name>
        <dbReference type="ChEBI" id="CHEBI:18420"/>
        <label>1</label>
    </ligand>
</feature>
<comment type="catalytic activity">
    <reaction evidence="8 11">
        <text>N(2)-formyl-N(1)-(5-phospho-beta-D-ribosyl)glycinamide + L-glutamine + ATP + H2O = 2-formamido-N(1)-(5-O-phospho-beta-D-ribosyl)acetamidine + L-glutamate + ADP + phosphate + H(+)</text>
        <dbReference type="Rhea" id="RHEA:17129"/>
        <dbReference type="ChEBI" id="CHEBI:15377"/>
        <dbReference type="ChEBI" id="CHEBI:15378"/>
        <dbReference type="ChEBI" id="CHEBI:29985"/>
        <dbReference type="ChEBI" id="CHEBI:30616"/>
        <dbReference type="ChEBI" id="CHEBI:43474"/>
        <dbReference type="ChEBI" id="CHEBI:58359"/>
        <dbReference type="ChEBI" id="CHEBI:147286"/>
        <dbReference type="ChEBI" id="CHEBI:147287"/>
        <dbReference type="ChEBI" id="CHEBI:456216"/>
        <dbReference type="EC" id="6.3.5.3"/>
    </reaction>
</comment>
<feature type="binding site" evidence="11">
    <location>
        <position position="85"/>
    </location>
    <ligand>
        <name>ATP</name>
        <dbReference type="ChEBI" id="CHEBI:30616"/>
    </ligand>
</feature>
<keyword evidence="1 11" id="KW-0963">Cytoplasm</keyword>
<evidence type="ECO:0000313" key="16">
    <source>
        <dbReference type="Proteomes" id="UP000184088"/>
    </source>
</evidence>
<evidence type="ECO:0000256" key="1">
    <source>
        <dbReference type="ARBA" id="ARBA00022490"/>
    </source>
</evidence>
<evidence type="ECO:0000256" key="2">
    <source>
        <dbReference type="ARBA" id="ARBA00022598"/>
    </source>
</evidence>
<evidence type="ECO:0000256" key="11">
    <source>
        <dbReference type="HAMAP-Rule" id="MF_00420"/>
    </source>
</evidence>
<dbReference type="PANTHER" id="PTHR43555">
    <property type="entry name" value="PHOSPHORIBOSYLFORMYLGLYCINAMIDINE SYNTHASE SUBUNIT PURL"/>
    <property type="match status" value="1"/>
</dbReference>
<dbReference type="SUPFAM" id="SSF56042">
    <property type="entry name" value="PurM C-terminal domain-like"/>
    <property type="match status" value="2"/>
</dbReference>
<dbReference type="InterPro" id="IPR010918">
    <property type="entry name" value="PurM-like_C_dom"/>
</dbReference>
<feature type="binding site" evidence="11">
    <location>
        <position position="111"/>
    </location>
    <ligand>
        <name>Mg(2+)</name>
        <dbReference type="ChEBI" id="CHEBI:18420"/>
        <label>2</label>
    </ligand>
</feature>
<evidence type="ECO:0000259" key="13">
    <source>
        <dbReference type="Pfam" id="PF02769"/>
    </source>
</evidence>
<dbReference type="HAMAP" id="MF_00420">
    <property type="entry name" value="PurL_2"/>
    <property type="match status" value="1"/>
</dbReference>
<evidence type="ECO:0000256" key="8">
    <source>
        <dbReference type="ARBA" id="ARBA00052585"/>
    </source>
</evidence>
<dbReference type="GO" id="GO:0005524">
    <property type="term" value="F:ATP binding"/>
    <property type="evidence" value="ECO:0007669"/>
    <property type="project" value="UniProtKB-UniRule"/>
</dbReference>
<dbReference type="RefSeq" id="WP_073343649.1">
    <property type="nucleotide sequence ID" value="NZ_FQVH01000016.1"/>
</dbReference>
<evidence type="ECO:0000256" key="9">
    <source>
        <dbReference type="ARBA" id="ARBA00059671"/>
    </source>
</evidence>